<dbReference type="HOGENOM" id="CLU_149981_2_1_9"/>
<comment type="caution">
    <text evidence="1">The sequence shown here is derived from an EMBL/GenBank/DDBJ whole genome shotgun (WGS) entry which is preliminary data.</text>
</comment>
<dbReference type="Proteomes" id="UP000004756">
    <property type="component" value="Unassembled WGS sequence"/>
</dbReference>
<dbReference type="InterPro" id="IPR007546">
    <property type="entry name" value="DUF503"/>
</dbReference>
<keyword evidence="2" id="KW-1185">Reference proteome</keyword>
<reference evidence="1 2" key="1">
    <citation type="submission" date="2009-01" db="EMBL/GenBank/DDBJ databases">
        <authorList>
            <person name="Fulton L."/>
            <person name="Clifton S."/>
            <person name="Fulton B."/>
            <person name="Xu J."/>
            <person name="Minx P."/>
            <person name="Pepin K.H."/>
            <person name="Johnson M."/>
            <person name="Bhonagiri V."/>
            <person name="Nash W.E."/>
            <person name="Mardis E.R."/>
            <person name="Wilson R.K."/>
        </authorList>
    </citation>
    <scope>NUCLEOTIDE SEQUENCE [LARGE SCALE GENOMIC DNA]</scope>
    <source>
        <strain evidence="1 2">DSM 15981</strain>
    </source>
</reference>
<evidence type="ECO:0008006" key="3">
    <source>
        <dbReference type="Google" id="ProtNLM"/>
    </source>
</evidence>
<dbReference type="Pfam" id="PF04456">
    <property type="entry name" value="DUF503"/>
    <property type="match status" value="1"/>
</dbReference>
<dbReference type="Gene3D" id="3.30.70.1120">
    <property type="entry name" value="TT1725-like"/>
    <property type="match status" value="1"/>
</dbReference>
<dbReference type="SUPFAM" id="SSF103007">
    <property type="entry name" value="Hypothetical protein TT1725"/>
    <property type="match status" value="1"/>
</dbReference>
<dbReference type="InterPro" id="IPR036746">
    <property type="entry name" value="TT1725-like_sf"/>
</dbReference>
<sequence length="100" mass="11465">MYEEKAMKIVGLEIRLYAPWVHSLKEKRMIVKSLVSKIQNHFHVSAAEVGEQDVHQTIVVGVASIVPHRAQADRFAEEVQRFVEESTDAQIMDIQTEIYS</sequence>
<dbReference type="EMBL" id="ACCJ01000493">
    <property type="protein sequence ID" value="EEG52023.1"/>
    <property type="molecule type" value="Genomic_DNA"/>
</dbReference>
<reference evidence="1 2" key="2">
    <citation type="submission" date="2009-02" db="EMBL/GenBank/DDBJ databases">
        <title>Draft genome sequence of Clostridium asparagiforme (DSM 15981).</title>
        <authorList>
            <person name="Sudarsanam P."/>
            <person name="Ley R."/>
            <person name="Guruge J."/>
            <person name="Turnbaugh P.J."/>
            <person name="Mahowald M."/>
            <person name="Liep D."/>
            <person name="Gordon J."/>
        </authorList>
    </citation>
    <scope>NUCLEOTIDE SEQUENCE [LARGE SCALE GENOMIC DNA]</scope>
    <source>
        <strain evidence="1 2">DSM 15981</strain>
    </source>
</reference>
<organism evidence="1 2">
    <name type="scientific">[Clostridium] asparagiforme DSM 15981</name>
    <dbReference type="NCBI Taxonomy" id="518636"/>
    <lineage>
        <taxon>Bacteria</taxon>
        <taxon>Bacillati</taxon>
        <taxon>Bacillota</taxon>
        <taxon>Clostridia</taxon>
        <taxon>Lachnospirales</taxon>
        <taxon>Lachnospiraceae</taxon>
        <taxon>Enterocloster</taxon>
    </lineage>
</organism>
<dbReference type="PANTHER" id="PTHR36441">
    <property type="entry name" value="HYPOTHETICAL CYTOSOLIC PROTEIN"/>
    <property type="match status" value="1"/>
</dbReference>
<dbReference type="PANTHER" id="PTHR36441:SF1">
    <property type="entry name" value="DUF503 DOMAIN-CONTAINING PROTEIN"/>
    <property type="match status" value="1"/>
</dbReference>
<name>C0D9H1_9FIRM</name>
<accession>C0D9H1</accession>
<evidence type="ECO:0000313" key="1">
    <source>
        <dbReference type="EMBL" id="EEG52023.1"/>
    </source>
</evidence>
<gene>
    <name evidence="1" type="ORF">CLOSTASPAR_05921</name>
</gene>
<protein>
    <recommendedName>
        <fullName evidence="3">DUF503 domain-containing protein</fullName>
    </recommendedName>
</protein>
<evidence type="ECO:0000313" key="2">
    <source>
        <dbReference type="Proteomes" id="UP000004756"/>
    </source>
</evidence>
<dbReference type="AlphaFoldDB" id="C0D9H1"/>
<proteinExistence type="predicted"/>